<gene>
    <name evidence="5" type="ORF">L201_001975</name>
</gene>
<dbReference type="InterPro" id="IPR034543">
    <property type="entry name" value="LCL2"/>
</dbReference>
<feature type="signal peptide" evidence="4">
    <location>
        <begin position="1"/>
        <end position="17"/>
    </location>
</feature>
<proteinExistence type="inferred from homology"/>
<dbReference type="AlphaFoldDB" id="A0AAX4JNZ0"/>
<dbReference type="GeneID" id="91092647"/>
<keyword evidence="6" id="KW-1185">Reference proteome</keyword>
<accession>A0AAX4JNZ0</accession>
<dbReference type="PANTHER" id="PTHR38425">
    <property type="entry name" value="LONG CHRONOLOGICAL LIFESPAN PROTEIN 2"/>
    <property type="match status" value="1"/>
</dbReference>
<comment type="similarity">
    <text evidence="1">Belongs to the LCL2 family.</text>
</comment>
<organism evidence="5 6">
    <name type="scientific">Kwoniella dendrophila CBS 6074</name>
    <dbReference type="NCBI Taxonomy" id="1295534"/>
    <lineage>
        <taxon>Eukaryota</taxon>
        <taxon>Fungi</taxon>
        <taxon>Dikarya</taxon>
        <taxon>Basidiomycota</taxon>
        <taxon>Agaricomycotina</taxon>
        <taxon>Tremellomycetes</taxon>
        <taxon>Tremellales</taxon>
        <taxon>Cryptococcaceae</taxon>
        <taxon>Kwoniella</taxon>
    </lineage>
</organism>
<keyword evidence="3 4" id="KW-0732">Signal</keyword>
<evidence type="ECO:0000313" key="5">
    <source>
        <dbReference type="EMBL" id="WWC87089.1"/>
    </source>
</evidence>
<dbReference type="GO" id="GO:0036503">
    <property type="term" value="P:ERAD pathway"/>
    <property type="evidence" value="ECO:0007669"/>
    <property type="project" value="TreeGrafter"/>
</dbReference>
<sequence>MLRTFIITLFLLPLTLAQFGGFFQGGFPFGGHGHGHQHHEHQNDHGIRREHKGWNEMDTVHCRAGYVCPSSLACVPTPADCPCPYPEDIKCVIPDNRERDEGEGPPFVCVRSSGGQGNCDTVIEYSKAI</sequence>
<feature type="chain" id="PRO_5043904144" description="Long chronological lifespan protein 2" evidence="4">
    <location>
        <begin position="18"/>
        <end position="129"/>
    </location>
</feature>
<evidence type="ECO:0000313" key="6">
    <source>
        <dbReference type="Proteomes" id="UP001355207"/>
    </source>
</evidence>
<evidence type="ECO:0000256" key="2">
    <source>
        <dbReference type="ARBA" id="ARBA00018534"/>
    </source>
</evidence>
<dbReference type="EMBL" id="CP144099">
    <property type="protein sequence ID" value="WWC87089.1"/>
    <property type="molecule type" value="Genomic_DNA"/>
</dbReference>
<evidence type="ECO:0000256" key="3">
    <source>
        <dbReference type="ARBA" id="ARBA00022729"/>
    </source>
</evidence>
<dbReference type="Proteomes" id="UP001355207">
    <property type="component" value="Chromosome 2"/>
</dbReference>
<protein>
    <recommendedName>
        <fullName evidence="2">Long chronological lifespan protein 2</fullName>
    </recommendedName>
</protein>
<dbReference type="PANTHER" id="PTHR38425:SF1">
    <property type="entry name" value="LONG CHRONOLOGICAL LIFESPAN PROTEIN 2"/>
    <property type="match status" value="1"/>
</dbReference>
<evidence type="ECO:0000256" key="1">
    <source>
        <dbReference type="ARBA" id="ARBA00010545"/>
    </source>
</evidence>
<dbReference type="RefSeq" id="XP_066073852.1">
    <property type="nucleotide sequence ID" value="XM_066217755.1"/>
</dbReference>
<evidence type="ECO:0000256" key="4">
    <source>
        <dbReference type="SAM" id="SignalP"/>
    </source>
</evidence>
<reference evidence="5 6" key="1">
    <citation type="submission" date="2024-01" db="EMBL/GenBank/DDBJ databases">
        <title>Comparative genomics of Cryptococcus and Kwoniella reveals pathogenesis evolution and contrasting modes of karyotype evolution via chromosome fusion or intercentromeric recombination.</title>
        <authorList>
            <person name="Coelho M.A."/>
            <person name="David-Palma M."/>
            <person name="Shea T."/>
            <person name="Bowers K."/>
            <person name="McGinley-Smith S."/>
            <person name="Mohammad A.W."/>
            <person name="Gnirke A."/>
            <person name="Yurkov A.M."/>
            <person name="Nowrousian M."/>
            <person name="Sun S."/>
            <person name="Cuomo C.A."/>
            <person name="Heitman J."/>
        </authorList>
    </citation>
    <scope>NUCLEOTIDE SEQUENCE [LARGE SCALE GENOMIC DNA]</scope>
    <source>
        <strain evidence="5 6">CBS 6074</strain>
    </source>
</reference>
<name>A0AAX4JNZ0_9TREE</name>